<evidence type="ECO:0000313" key="2">
    <source>
        <dbReference type="EMBL" id="ORY20974.1"/>
    </source>
</evidence>
<dbReference type="Proteomes" id="UP000193920">
    <property type="component" value="Unassembled WGS sequence"/>
</dbReference>
<gene>
    <name evidence="2" type="ORF">LY90DRAFT_707634</name>
</gene>
<comment type="caution">
    <text evidence="2">The sequence shown here is derived from an EMBL/GenBank/DDBJ whole genome shotgun (WGS) entry which is preliminary data.</text>
</comment>
<dbReference type="AlphaFoldDB" id="A0A1Y2AEW7"/>
<reference evidence="2 3" key="1">
    <citation type="submission" date="2016-08" db="EMBL/GenBank/DDBJ databases">
        <title>A Parts List for Fungal Cellulosomes Revealed by Comparative Genomics.</title>
        <authorList>
            <consortium name="DOE Joint Genome Institute"/>
            <person name="Haitjema C.H."/>
            <person name="Gilmore S.P."/>
            <person name="Henske J.K."/>
            <person name="Solomon K.V."/>
            <person name="De Groot R."/>
            <person name="Kuo A."/>
            <person name="Mondo S.J."/>
            <person name="Salamov A.A."/>
            <person name="Labutti K."/>
            <person name="Zhao Z."/>
            <person name="Chiniquy J."/>
            <person name="Barry K."/>
            <person name="Brewer H.M."/>
            <person name="Purvine S.O."/>
            <person name="Wright A.T."/>
            <person name="Boxma B."/>
            <person name="Van Alen T."/>
            <person name="Hackstein J.H."/>
            <person name="Baker S.E."/>
            <person name="Grigoriev I.V."/>
            <person name="O'Malley M.A."/>
        </authorList>
    </citation>
    <scope>NUCLEOTIDE SEQUENCE [LARGE SCALE GENOMIC DNA]</scope>
    <source>
        <strain evidence="2 3">G1</strain>
    </source>
</reference>
<sequence length="374" mass="43085">MASYKSTFLNNSLTRQKLSQMNHNSNMKNGMTGKYNMYLNKKSSKNSFKDDTHLQKSFESRNSIKEGSCWLLTLDLINFIQSLCIGKLSSQGKWSVLELYANAKNIKTNFDAKLDKRLIEKYKLTQKRNSNNKNKYVGSPTMEFSNSKINNTSNIPHSYPNSNGIINLELSNSINGNNSCVLTRSEELRAKLQAEFFYSHQHTLSNKFVQAAQHFYKSFITRNTVKTGDKNNEIWPSNETKIEKMKSLDSLSNRSNNDIFSNQSFGINIKSKRNTNDHSLSTSLPANSFMDYYSLSPTTSNNNNNMAHSISTNSDLQFNLDEDIITEEKEDDENDDNYIYSSDEDNMDEDKNYGNCMDDQLYNYLQNKNIKTYY</sequence>
<dbReference type="OrthoDB" id="2136838at2759"/>
<keyword evidence="3" id="KW-1185">Reference proteome</keyword>
<dbReference type="EMBL" id="MCOG01000275">
    <property type="protein sequence ID" value="ORY20974.1"/>
    <property type="molecule type" value="Genomic_DNA"/>
</dbReference>
<protein>
    <submittedName>
        <fullName evidence="2">Uncharacterized protein</fullName>
    </submittedName>
</protein>
<accession>A0A1Y2AEW7</accession>
<organism evidence="2 3">
    <name type="scientific">Neocallimastix californiae</name>
    <dbReference type="NCBI Taxonomy" id="1754190"/>
    <lineage>
        <taxon>Eukaryota</taxon>
        <taxon>Fungi</taxon>
        <taxon>Fungi incertae sedis</taxon>
        <taxon>Chytridiomycota</taxon>
        <taxon>Chytridiomycota incertae sedis</taxon>
        <taxon>Neocallimastigomycetes</taxon>
        <taxon>Neocallimastigales</taxon>
        <taxon>Neocallimastigaceae</taxon>
        <taxon>Neocallimastix</taxon>
    </lineage>
</organism>
<evidence type="ECO:0000313" key="3">
    <source>
        <dbReference type="Proteomes" id="UP000193920"/>
    </source>
</evidence>
<evidence type="ECO:0000256" key="1">
    <source>
        <dbReference type="SAM" id="MobiDB-lite"/>
    </source>
</evidence>
<feature type="region of interest" description="Disordered" evidence="1">
    <location>
        <begin position="326"/>
        <end position="347"/>
    </location>
</feature>
<name>A0A1Y2AEW7_9FUNG</name>
<proteinExistence type="predicted"/>